<evidence type="ECO:0000313" key="2">
    <source>
        <dbReference type="EMBL" id="MFC6725815.1"/>
    </source>
</evidence>
<evidence type="ECO:0008006" key="4">
    <source>
        <dbReference type="Google" id="ProtNLM"/>
    </source>
</evidence>
<dbReference type="AlphaFoldDB" id="A0ABD5S2M0"/>
<organism evidence="2 3">
    <name type="scientific">Halobium palmae</name>
    <dbReference type="NCBI Taxonomy" id="1776492"/>
    <lineage>
        <taxon>Archaea</taxon>
        <taxon>Methanobacteriati</taxon>
        <taxon>Methanobacteriota</taxon>
        <taxon>Stenosarchaea group</taxon>
        <taxon>Halobacteria</taxon>
        <taxon>Halobacteriales</taxon>
        <taxon>Haloferacaceae</taxon>
        <taxon>Halobium</taxon>
    </lineage>
</organism>
<proteinExistence type="predicted"/>
<dbReference type="InterPro" id="IPR014509">
    <property type="entry name" value="YjdF-like"/>
</dbReference>
<feature type="transmembrane region" description="Helical" evidence="1">
    <location>
        <begin position="126"/>
        <end position="144"/>
    </location>
</feature>
<feature type="transmembrane region" description="Helical" evidence="1">
    <location>
        <begin position="20"/>
        <end position="52"/>
    </location>
</feature>
<protein>
    <recommendedName>
        <fullName evidence="4">DUF2238 domain-containing protein</fullName>
    </recommendedName>
</protein>
<keyword evidence="3" id="KW-1185">Reference proteome</keyword>
<feature type="transmembrane region" description="Helical" evidence="1">
    <location>
        <begin position="64"/>
        <end position="83"/>
    </location>
</feature>
<keyword evidence="1" id="KW-0472">Membrane</keyword>
<evidence type="ECO:0000313" key="3">
    <source>
        <dbReference type="Proteomes" id="UP001596328"/>
    </source>
</evidence>
<keyword evidence="1" id="KW-1133">Transmembrane helix</keyword>
<name>A0ABD5S2M0_9EURY</name>
<accession>A0ABD5S2M0</accession>
<keyword evidence="1" id="KW-0812">Transmembrane</keyword>
<dbReference type="EMBL" id="JBHSWU010000720">
    <property type="protein sequence ID" value="MFC6725815.1"/>
    <property type="molecule type" value="Genomic_DNA"/>
</dbReference>
<dbReference type="Pfam" id="PF09997">
    <property type="entry name" value="DUF2238"/>
    <property type="match status" value="1"/>
</dbReference>
<dbReference type="Proteomes" id="UP001596328">
    <property type="component" value="Unassembled WGS sequence"/>
</dbReference>
<sequence length="209" mass="22387">MGVRLVPSDRTATRLLQAAIGVVLIAGVALANLGVAVNALISLGVTFLPPVLARDWQVHLDARLTLYIAAAVFLHSLGMLGPYETVFWYDHLTHTLSATVVAGVGYATARAFDEHSDSVHFPPPFLAVYVLLFTLAFGVLWEVLEFGARIGARAIGAEPILVQYGLEDTMLDLVFDTAGAVLVALFGSGALRPLVESLTARFDGSLERR</sequence>
<reference evidence="2 3" key="1">
    <citation type="journal article" date="2019" name="Int. J. Syst. Evol. Microbiol.">
        <title>The Global Catalogue of Microorganisms (GCM) 10K type strain sequencing project: providing services to taxonomists for standard genome sequencing and annotation.</title>
        <authorList>
            <consortium name="The Broad Institute Genomics Platform"/>
            <consortium name="The Broad Institute Genome Sequencing Center for Infectious Disease"/>
            <person name="Wu L."/>
            <person name="Ma J."/>
        </authorList>
    </citation>
    <scope>NUCLEOTIDE SEQUENCE [LARGE SCALE GENOMIC DNA]</scope>
    <source>
        <strain evidence="2 3">NBRC 111368</strain>
    </source>
</reference>
<evidence type="ECO:0000256" key="1">
    <source>
        <dbReference type="SAM" id="Phobius"/>
    </source>
</evidence>
<comment type="caution">
    <text evidence="2">The sequence shown here is derived from an EMBL/GenBank/DDBJ whole genome shotgun (WGS) entry which is preliminary data.</text>
</comment>
<gene>
    <name evidence="2" type="ORF">ACFQE1_15855</name>
</gene>